<organism evidence="2 3">
    <name type="scientific">Nitrospira defluvii</name>
    <dbReference type="NCBI Taxonomy" id="330214"/>
    <lineage>
        <taxon>Bacteria</taxon>
        <taxon>Pseudomonadati</taxon>
        <taxon>Nitrospirota</taxon>
        <taxon>Nitrospiria</taxon>
        <taxon>Nitrospirales</taxon>
        <taxon>Nitrospiraceae</taxon>
        <taxon>Nitrospira</taxon>
    </lineage>
</organism>
<keyword evidence="3" id="KW-1185">Reference proteome</keyword>
<evidence type="ECO:0000256" key="1">
    <source>
        <dbReference type="SAM" id="SignalP"/>
    </source>
</evidence>
<keyword evidence="1" id="KW-0732">Signal</keyword>
<dbReference type="OrthoDB" id="9799197at2"/>
<dbReference type="Proteomes" id="UP000001660">
    <property type="component" value="Chromosome"/>
</dbReference>
<dbReference type="STRING" id="330214.NIDE1257"/>
<dbReference type="KEGG" id="nde:NIDE1257"/>
<name>D8PCQ4_9BACT</name>
<protein>
    <recommendedName>
        <fullName evidence="4">Lipoprotein</fullName>
    </recommendedName>
</protein>
<dbReference type="EMBL" id="FP929003">
    <property type="protein sequence ID" value="CBK41013.1"/>
    <property type="molecule type" value="Genomic_DNA"/>
</dbReference>
<dbReference type="PROSITE" id="PS51257">
    <property type="entry name" value="PROKAR_LIPOPROTEIN"/>
    <property type="match status" value="1"/>
</dbReference>
<dbReference type="AlphaFoldDB" id="D8PCQ4"/>
<dbReference type="HOGENOM" id="CLU_1755518_0_0_0"/>
<proteinExistence type="predicted"/>
<feature type="chain" id="PRO_5003119948" description="Lipoprotein" evidence="1">
    <location>
        <begin position="22"/>
        <end position="148"/>
    </location>
</feature>
<evidence type="ECO:0008006" key="4">
    <source>
        <dbReference type="Google" id="ProtNLM"/>
    </source>
</evidence>
<gene>
    <name evidence="2" type="ORF">NIDE1257</name>
</gene>
<feature type="signal peptide" evidence="1">
    <location>
        <begin position="1"/>
        <end position="21"/>
    </location>
</feature>
<accession>D8PCQ4</accession>
<evidence type="ECO:0000313" key="3">
    <source>
        <dbReference type="Proteomes" id="UP000001660"/>
    </source>
</evidence>
<reference evidence="2 3" key="1">
    <citation type="journal article" date="2010" name="Proc. Natl. Acad. Sci. U.S.A.">
        <title>A Nitrospira metagenome illuminates the physiology and evolution of globally important nitrite-oxidizing bacteria.</title>
        <authorList>
            <person name="Lucker S."/>
            <person name="Wagner M."/>
            <person name="Maixner F."/>
            <person name="Pelletier E."/>
            <person name="Koch H."/>
            <person name="Vacherie B."/>
            <person name="Rattei T."/>
            <person name="Sinninghe Damste J."/>
            <person name="Spieck E."/>
            <person name="Le Paslier D."/>
            <person name="Daims H."/>
        </authorList>
    </citation>
    <scope>NUCLEOTIDE SEQUENCE [LARGE SCALE GENOMIC DNA]</scope>
</reference>
<sequence length="148" mass="16088">MSARVPAIMALVLVAALAGCAGGPPAPEPDVMEVTLPVPAEQVKTALSDVLTQGGYTVDQDDTGNITTGMRQEIRSPWNGLLRWRFGVGKTRVEARVVPQDDSTTRLRLQVFHRGKDGIFDSWEDAETPLPQSAANEIRLLKNALRLL</sequence>
<evidence type="ECO:0000313" key="2">
    <source>
        <dbReference type="EMBL" id="CBK41013.1"/>
    </source>
</evidence>